<dbReference type="Proteomes" id="UP000256913">
    <property type="component" value="Unassembled WGS sequence"/>
</dbReference>
<accession>A0A3D9ZK02</accession>
<comment type="caution">
    <text evidence="3">The sequence shown here is derived from an EMBL/GenBank/DDBJ whole genome shotgun (WGS) entry which is preliminary data.</text>
</comment>
<evidence type="ECO:0000313" key="3">
    <source>
        <dbReference type="EMBL" id="REF96812.1"/>
    </source>
</evidence>
<keyword evidence="2" id="KW-0472">Membrane</keyword>
<evidence type="ECO:0000256" key="1">
    <source>
        <dbReference type="SAM" id="MobiDB-lite"/>
    </source>
</evidence>
<proteinExistence type="predicted"/>
<evidence type="ECO:0000313" key="4">
    <source>
        <dbReference type="Proteomes" id="UP000256913"/>
    </source>
</evidence>
<feature type="transmembrane region" description="Helical" evidence="2">
    <location>
        <begin position="437"/>
        <end position="455"/>
    </location>
</feature>
<dbReference type="OrthoDB" id="3405477at2"/>
<name>A0A3D9ZK02_9ACTN</name>
<feature type="compositionally biased region" description="Low complexity" evidence="1">
    <location>
        <begin position="59"/>
        <end position="89"/>
    </location>
</feature>
<dbReference type="EMBL" id="QUMQ01000001">
    <property type="protein sequence ID" value="REF96812.1"/>
    <property type="molecule type" value="Genomic_DNA"/>
</dbReference>
<dbReference type="InterPro" id="IPR006311">
    <property type="entry name" value="TAT_signal"/>
</dbReference>
<dbReference type="RefSeq" id="WP_116068262.1">
    <property type="nucleotide sequence ID" value="NZ_BONB01000043.1"/>
</dbReference>
<feature type="compositionally biased region" description="Low complexity" evidence="1">
    <location>
        <begin position="100"/>
        <end position="112"/>
    </location>
</feature>
<dbReference type="PROSITE" id="PS51318">
    <property type="entry name" value="TAT"/>
    <property type="match status" value="1"/>
</dbReference>
<keyword evidence="2" id="KW-0812">Transmembrane</keyword>
<sequence>MSSRRRAFALLRAIAAGLIAAGVMALVVMVPSMGAGANGPTGVVVAYDPGGDPGGDPGDTGTDPDPGTTEPDAPPTVAEPTVEPTQEPTTEPPPTDPETEQPTGEATADPEPTTAPPDPPTSGPGPTIQPPGQPGPVLPGQKPKLGALVWTNDITLGRSYWSHSNTRADLRVMVANTGSIVEKVAMRYTLPVGVTDAGTPGCAPAAGRTYVCGSWIVGPGLRFSTSVRVRVAGDAWRKMPLGGSIDVTASALGRPDLGTVSDNQGFAVLFPPGPPVAGISLAASEVAFGSPNQPANLEVKLSNTGDGSSAGAVEVLLPAGVTVAAQPNGCAAAGERTHCDLGRLGGGQTVTTTLPLVATLDAQRLAPLSGAVFGTLTSGNGTKQVQMSFRITATEATATPSPTPVGAVGPTASQGTIGGFAKVADNRDGLSGVQKTALALVVVSVLLVVLAITLATTSLRRRIEDDSTTQLDVPAVD</sequence>
<keyword evidence="2" id="KW-1133">Transmembrane helix</keyword>
<reference evidence="3 4" key="1">
    <citation type="submission" date="2018-08" db="EMBL/GenBank/DDBJ databases">
        <title>Sequencing the genomes of 1000 actinobacteria strains.</title>
        <authorList>
            <person name="Klenk H.-P."/>
        </authorList>
    </citation>
    <scope>NUCLEOTIDE SEQUENCE [LARGE SCALE GENOMIC DNA]</scope>
    <source>
        <strain evidence="3 4">DSM 44099</strain>
    </source>
</reference>
<feature type="region of interest" description="Disordered" evidence="1">
    <location>
        <begin position="44"/>
        <end position="143"/>
    </location>
</feature>
<keyword evidence="4" id="KW-1185">Reference proteome</keyword>
<gene>
    <name evidence="3" type="ORF">DFJ67_2805</name>
</gene>
<dbReference type="AlphaFoldDB" id="A0A3D9ZK02"/>
<organism evidence="3 4">
    <name type="scientific">Asanoa ferruginea</name>
    <dbReference type="NCBI Taxonomy" id="53367"/>
    <lineage>
        <taxon>Bacteria</taxon>
        <taxon>Bacillati</taxon>
        <taxon>Actinomycetota</taxon>
        <taxon>Actinomycetes</taxon>
        <taxon>Micromonosporales</taxon>
        <taxon>Micromonosporaceae</taxon>
        <taxon>Asanoa</taxon>
    </lineage>
</organism>
<evidence type="ECO:0000256" key="2">
    <source>
        <dbReference type="SAM" id="Phobius"/>
    </source>
</evidence>
<feature type="compositionally biased region" description="Pro residues" evidence="1">
    <location>
        <begin position="113"/>
        <end position="137"/>
    </location>
</feature>
<protein>
    <submittedName>
        <fullName evidence="3">Uncharacterized protein</fullName>
    </submittedName>
</protein>